<dbReference type="InterPro" id="IPR036236">
    <property type="entry name" value="Znf_C2H2_sf"/>
</dbReference>
<dbReference type="GeneID" id="100535504"/>
<evidence type="ECO:0000256" key="1">
    <source>
        <dbReference type="ARBA" id="ARBA00001968"/>
    </source>
</evidence>
<dbReference type="GO" id="GO:0031519">
    <property type="term" value="C:PcG protein complex"/>
    <property type="evidence" value="ECO:0000318"/>
    <property type="project" value="GO_Central"/>
</dbReference>
<dbReference type="PANTHER" id="PTHR24409">
    <property type="entry name" value="ZINC FINGER PROTEIN 142"/>
    <property type="match status" value="1"/>
</dbReference>
<keyword evidence="12" id="KW-1185">Reference proteome</keyword>
<evidence type="ECO:0000256" key="3">
    <source>
        <dbReference type="ARBA" id="ARBA00006991"/>
    </source>
</evidence>
<dbReference type="Gene3D" id="3.30.160.60">
    <property type="entry name" value="Classic Zinc Finger"/>
    <property type="match status" value="7"/>
</dbReference>
<dbReference type="GO" id="GO:0000978">
    <property type="term" value="F:RNA polymerase II cis-regulatory region sequence-specific DNA binding"/>
    <property type="evidence" value="ECO:0000318"/>
    <property type="project" value="GO_Central"/>
</dbReference>
<dbReference type="Pfam" id="PF13613">
    <property type="entry name" value="HTH_Tnp_4"/>
    <property type="match status" value="1"/>
</dbReference>
<evidence type="ECO:0000256" key="11">
    <source>
        <dbReference type="PROSITE-ProRule" id="PRU00309"/>
    </source>
</evidence>
<protein>
    <submittedName>
        <fullName evidence="13">Uncharacterized protein si:cabz01071907.1</fullName>
    </submittedName>
</protein>
<dbReference type="FunFam" id="3.30.160.60:FF:002343">
    <property type="entry name" value="Zinc finger protein 33A"/>
    <property type="match status" value="1"/>
</dbReference>
<keyword evidence="7" id="KW-0862">Zinc</keyword>
<keyword evidence="8 11" id="KW-0238">DNA-binding</keyword>
<dbReference type="AlphaFoldDB" id="A0A8M3AQL1"/>
<evidence type="ECO:0000256" key="2">
    <source>
        <dbReference type="ARBA" id="ARBA00004123"/>
    </source>
</evidence>
<keyword evidence="4" id="KW-0479">Metal-binding</keyword>
<evidence type="ECO:0000313" key="13">
    <source>
        <dbReference type="RefSeq" id="XP_009297781.2"/>
    </source>
</evidence>
<gene>
    <name evidence="13 14" type="primary">si:cabz01071907.1</name>
</gene>
<dbReference type="OrthoDB" id="10020990at2759"/>
<evidence type="ECO:0000256" key="7">
    <source>
        <dbReference type="ARBA" id="ARBA00022833"/>
    </source>
</evidence>
<keyword evidence="5" id="KW-0677">Repeat</keyword>
<dbReference type="Pfam" id="PF13359">
    <property type="entry name" value="DDE_Tnp_4"/>
    <property type="match status" value="1"/>
</dbReference>
<dbReference type="Pfam" id="PF13912">
    <property type="entry name" value="zf-C2H2_6"/>
    <property type="match status" value="1"/>
</dbReference>
<dbReference type="GO" id="GO:0005667">
    <property type="term" value="C:transcription regulator complex"/>
    <property type="evidence" value="ECO:0000318"/>
    <property type="project" value="GO_Central"/>
</dbReference>
<dbReference type="FunFam" id="3.30.160.60:FF:003288">
    <property type="entry name" value="Uncharacterized protein"/>
    <property type="match status" value="1"/>
</dbReference>
<dbReference type="SMART" id="SM00355">
    <property type="entry name" value="ZnF_C2H2"/>
    <property type="match status" value="7"/>
</dbReference>
<proteinExistence type="inferred from homology"/>
<dbReference type="SUPFAM" id="SSF57716">
    <property type="entry name" value="Glucocorticoid receptor-like (DNA-binding domain)"/>
    <property type="match status" value="1"/>
</dbReference>
<dbReference type="InterPro" id="IPR006612">
    <property type="entry name" value="THAP_Znf"/>
</dbReference>
<evidence type="ECO:0000256" key="8">
    <source>
        <dbReference type="ARBA" id="ARBA00023125"/>
    </source>
</evidence>
<dbReference type="FunFam" id="3.30.160.60:FF:000100">
    <property type="entry name" value="Zinc finger 45-like"/>
    <property type="match status" value="1"/>
</dbReference>
<dbReference type="PROSITE" id="PS50950">
    <property type="entry name" value="ZF_THAP"/>
    <property type="match status" value="1"/>
</dbReference>
<dbReference type="GO" id="GO:0000981">
    <property type="term" value="F:DNA-binding transcription factor activity, RNA polymerase II-specific"/>
    <property type="evidence" value="ECO:0000318"/>
    <property type="project" value="GO_Central"/>
</dbReference>
<comment type="subcellular location">
    <subcellularLocation>
        <location evidence="2">Nucleus</location>
    </subcellularLocation>
</comment>
<dbReference type="ZFIN" id="ZDB-GENE-161017-109">
    <property type="gene designation" value="si:cabz01071907.1"/>
</dbReference>
<dbReference type="InterPro" id="IPR027806">
    <property type="entry name" value="HARBI1_dom"/>
</dbReference>
<dbReference type="Pfam" id="PF00096">
    <property type="entry name" value="zf-C2H2"/>
    <property type="match status" value="6"/>
</dbReference>
<reference evidence="13" key="1">
    <citation type="submission" date="2025-08" db="UniProtKB">
        <authorList>
            <consortium name="RefSeq"/>
        </authorList>
    </citation>
    <scope>IDENTIFICATION</scope>
    <source>
        <strain evidence="13">Tuebingen</strain>
        <tissue evidence="13">Fibroblasts and whole tissue</tissue>
    </source>
</reference>
<dbReference type="Proteomes" id="UP000000437">
    <property type="component" value="Chromosome 4"/>
</dbReference>
<comment type="similarity">
    <text evidence="3">Belongs to the krueppel C2H2-type zinc-finger protein family.</text>
</comment>
<dbReference type="GO" id="GO:0008270">
    <property type="term" value="F:zinc ion binding"/>
    <property type="evidence" value="ECO:0007669"/>
    <property type="project" value="UniProtKB-KW"/>
</dbReference>
<evidence type="ECO:0000313" key="14">
    <source>
        <dbReference type="ZFIN" id="ZDB-GENE-161017-109"/>
    </source>
</evidence>
<dbReference type="RefSeq" id="XP_009297781.2">
    <property type="nucleotide sequence ID" value="XM_009299506.5"/>
</dbReference>
<dbReference type="GO" id="GO:0006357">
    <property type="term" value="P:regulation of transcription by RNA polymerase II"/>
    <property type="evidence" value="ECO:0000318"/>
    <property type="project" value="GO_Central"/>
</dbReference>
<dbReference type="Pfam" id="PF05485">
    <property type="entry name" value="THAP"/>
    <property type="match status" value="1"/>
</dbReference>
<dbReference type="SMART" id="SM00980">
    <property type="entry name" value="THAP"/>
    <property type="match status" value="1"/>
</dbReference>
<sequence>MELIKVERKDLMIEETFSVKQEDPEEQTELMPPKEESEELQPDQHQTEYDYDLVTVKKSPSDSETEETSSQRSAEPAETNSSFVCTWCGTSFSELDKFKVHMKVHTGDGPFSCRQCGKRFTQKGSLKVHMRIHTGESSFTCEDCGKSFTQKGSLKVHMRIHTGESSFTCKHCGKSFTQKGSLKVHMRIHTGERSFSCQHCGKSFSRKGSLTVHMRTHTGENPFICQDCGRSFHRKQSLTGHMRTHTGEKPFACPQCGKSFTLKETLKAHMRVHSKDEPFSCEQGGKSFRDSPSSNMAQSSCKCYCSVPCCSNNKQKFPYLSFHDFPVDADQRARWVKAIKRIEGPCFKIRRGSTYVCCQHFAPEDKYTSFIGRTRIKKGAVPSRFFWNDWGKGTDSEIPLSVNPRAKKFISAAVLDQSQETQPANGAVDHDYAYLPSPGKLDAAAERIKELELQVSSLEEEIKQLTVKQQQPLIYKFCVTDEDFQYYTKFSSKQAFTAFWESVHPSDSRLAYWTKALQTETPNPERGLPLVDELFLFLCRVVTGLQEKTLSSIFEVSLVTVNRVILTWTSYLHQVLEALPLWMTGEQVQATMPDKIKLVYPQLRVIIHRTEISCETASIQSETLTNRTNFKALVGISPCGVVTFVSKLYPDSISDAEITRRSHFVRLLQPGDAVLADEGFQIEEMLSEVGATLLVPPLEDTLETQAVAQLRGLVNRTIRRVKEYQIWDRVVPLSLAGLVSQLWAVCCLLANYQGDPDAECEKPV</sequence>
<evidence type="ECO:0000256" key="10">
    <source>
        <dbReference type="PROSITE-ProRule" id="PRU00042"/>
    </source>
</evidence>
<comment type="cofactor">
    <cofactor evidence="1">
        <name>a divalent metal cation</name>
        <dbReference type="ChEBI" id="CHEBI:60240"/>
    </cofactor>
</comment>
<dbReference type="AGR" id="ZFIN:ZDB-GENE-161017-109"/>
<evidence type="ECO:0000313" key="12">
    <source>
        <dbReference type="Proteomes" id="UP000000437"/>
    </source>
</evidence>
<dbReference type="KEGG" id="dre:100535504"/>
<accession>A0A8M3AQL1</accession>
<name>A0A8M3AQL1_DANRE</name>
<evidence type="ECO:0000256" key="4">
    <source>
        <dbReference type="ARBA" id="ARBA00022723"/>
    </source>
</evidence>
<evidence type="ECO:0000256" key="6">
    <source>
        <dbReference type="ARBA" id="ARBA00022771"/>
    </source>
</evidence>
<keyword evidence="6 10" id="KW-0863">Zinc-finger</keyword>
<dbReference type="SUPFAM" id="SSF57667">
    <property type="entry name" value="beta-beta-alpha zinc fingers"/>
    <property type="match status" value="4"/>
</dbReference>
<dbReference type="GO" id="GO:0000785">
    <property type="term" value="C:chromatin"/>
    <property type="evidence" value="ECO:0000318"/>
    <property type="project" value="GO_Central"/>
</dbReference>
<dbReference type="InterPro" id="IPR013087">
    <property type="entry name" value="Znf_C2H2_type"/>
</dbReference>
<organism evidence="12 13">
    <name type="scientific">Danio rerio</name>
    <name type="common">Zebrafish</name>
    <name type="synonym">Brachydanio rerio</name>
    <dbReference type="NCBI Taxonomy" id="7955"/>
    <lineage>
        <taxon>Eukaryota</taxon>
        <taxon>Metazoa</taxon>
        <taxon>Chordata</taxon>
        <taxon>Craniata</taxon>
        <taxon>Vertebrata</taxon>
        <taxon>Euteleostomi</taxon>
        <taxon>Actinopterygii</taxon>
        <taxon>Neopterygii</taxon>
        <taxon>Teleostei</taxon>
        <taxon>Ostariophysi</taxon>
        <taxon>Cypriniformes</taxon>
        <taxon>Danionidae</taxon>
        <taxon>Danioninae</taxon>
        <taxon>Danio</taxon>
    </lineage>
</organism>
<evidence type="ECO:0000256" key="9">
    <source>
        <dbReference type="ARBA" id="ARBA00023242"/>
    </source>
</evidence>
<evidence type="ECO:0000256" key="5">
    <source>
        <dbReference type="ARBA" id="ARBA00022737"/>
    </source>
</evidence>
<dbReference type="SMART" id="SM00692">
    <property type="entry name" value="DM3"/>
    <property type="match status" value="1"/>
</dbReference>
<dbReference type="InterPro" id="IPR027805">
    <property type="entry name" value="Transposase_HTH_dom"/>
</dbReference>
<dbReference type="PROSITE" id="PS00028">
    <property type="entry name" value="ZINC_FINGER_C2H2_1"/>
    <property type="match status" value="7"/>
</dbReference>
<keyword evidence="9" id="KW-0539">Nucleus</keyword>
<dbReference type="PROSITE" id="PS50157">
    <property type="entry name" value="ZINC_FINGER_C2H2_2"/>
    <property type="match status" value="7"/>
</dbReference>
<dbReference type="FunFam" id="3.30.160.60:FF:000912">
    <property type="entry name" value="Zinc finger protein 660"/>
    <property type="match status" value="2"/>
</dbReference>
<dbReference type="FunFam" id="3.30.160.60:FF:002325">
    <property type="entry name" value="Si:cabz01021430.2"/>
    <property type="match status" value="1"/>
</dbReference>
<dbReference type="PANTHER" id="PTHR24409:SF331">
    <property type="entry name" value="ZINC FINGER PROTEIN 322A"/>
    <property type="match status" value="1"/>
</dbReference>